<protein>
    <submittedName>
        <fullName evidence="3">Cobalt transporter subunit CbtA</fullName>
    </submittedName>
</protein>
<organism evidence="3 4">
    <name type="scientific">Neorhizobium alkalisoli</name>
    <dbReference type="NCBI Taxonomy" id="528178"/>
    <lineage>
        <taxon>Bacteria</taxon>
        <taxon>Pseudomonadati</taxon>
        <taxon>Pseudomonadota</taxon>
        <taxon>Alphaproteobacteria</taxon>
        <taxon>Hyphomicrobiales</taxon>
        <taxon>Rhizobiaceae</taxon>
        <taxon>Rhizobium/Agrobacterium group</taxon>
        <taxon>Neorhizobium</taxon>
    </lineage>
</organism>
<sequence length="259" mass="26754">MSLFRNIVFTAVIAGLLSGLLLTVMQSFSTVPLILQAEVYEKAEGGHSHEHATAPADATAPAGPAAAATAAHEHEEEAWEPADGFERFIYTAAADVLSAIGFALVIIAASEALGGFGGWRGGLMFGIAGFITVILAPGLGLPPELPGMPAAELAPRQIWWISTAACTAAGLGLLAYTRSAVFAALAIVLLVAPHLIGAPLAPSHETSVPMDLYARFVNAVYATNLVFWAVLGAACGTIRNRLRTGEEAPAGTSPKLATR</sequence>
<dbReference type="OrthoDB" id="9813640at2"/>
<feature type="compositionally biased region" description="Low complexity" evidence="1">
    <location>
        <begin position="53"/>
        <end position="70"/>
    </location>
</feature>
<evidence type="ECO:0000313" key="3">
    <source>
        <dbReference type="EMBL" id="TWF43401.1"/>
    </source>
</evidence>
<feature type="transmembrane region" description="Helical" evidence="2">
    <location>
        <begin position="181"/>
        <end position="201"/>
    </location>
</feature>
<dbReference type="Proteomes" id="UP000320653">
    <property type="component" value="Unassembled WGS sequence"/>
</dbReference>
<feature type="region of interest" description="Disordered" evidence="1">
    <location>
        <begin position="46"/>
        <end position="73"/>
    </location>
</feature>
<feature type="transmembrane region" description="Helical" evidence="2">
    <location>
        <begin position="88"/>
        <end position="109"/>
    </location>
</feature>
<dbReference type="InterPro" id="IPR012666">
    <property type="entry name" value="CbtA_put"/>
</dbReference>
<proteinExistence type="predicted"/>
<keyword evidence="2" id="KW-1133">Transmembrane helix</keyword>
<accession>A0A561PZ57</accession>
<feature type="transmembrane region" description="Helical" evidence="2">
    <location>
        <begin position="213"/>
        <end position="234"/>
    </location>
</feature>
<name>A0A561PZ57_9HYPH</name>
<keyword evidence="2" id="KW-0472">Membrane</keyword>
<dbReference type="AlphaFoldDB" id="A0A561PZ57"/>
<comment type="caution">
    <text evidence="3">The sequence shown here is derived from an EMBL/GenBank/DDBJ whole genome shotgun (WGS) entry which is preliminary data.</text>
</comment>
<dbReference type="EMBL" id="VIWP01000020">
    <property type="protein sequence ID" value="TWF43401.1"/>
    <property type="molecule type" value="Genomic_DNA"/>
</dbReference>
<feature type="transmembrane region" description="Helical" evidence="2">
    <location>
        <begin position="121"/>
        <end position="138"/>
    </location>
</feature>
<gene>
    <name evidence="3" type="ORF">FHW37_12028</name>
</gene>
<dbReference type="RefSeq" id="WP_145643671.1">
    <property type="nucleotide sequence ID" value="NZ_VIWP01000020.1"/>
</dbReference>
<feature type="transmembrane region" description="Helical" evidence="2">
    <location>
        <begin position="158"/>
        <end position="176"/>
    </location>
</feature>
<evidence type="ECO:0000313" key="4">
    <source>
        <dbReference type="Proteomes" id="UP000320653"/>
    </source>
</evidence>
<reference evidence="3 4" key="1">
    <citation type="submission" date="2019-06" db="EMBL/GenBank/DDBJ databases">
        <title>Sorghum-associated microbial communities from plants grown in Nebraska, USA.</title>
        <authorList>
            <person name="Schachtman D."/>
        </authorList>
    </citation>
    <scope>NUCLEOTIDE SEQUENCE [LARGE SCALE GENOMIC DNA]</scope>
    <source>
        <strain evidence="3 4">1225</strain>
    </source>
</reference>
<evidence type="ECO:0000256" key="2">
    <source>
        <dbReference type="SAM" id="Phobius"/>
    </source>
</evidence>
<evidence type="ECO:0000256" key="1">
    <source>
        <dbReference type="SAM" id="MobiDB-lite"/>
    </source>
</evidence>
<dbReference type="Pfam" id="PF09490">
    <property type="entry name" value="CbtA"/>
    <property type="match status" value="1"/>
</dbReference>
<keyword evidence="4" id="KW-1185">Reference proteome</keyword>
<keyword evidence="2" id="KW-0812">Transmembrane</keyword>
<feature type="transmembrane region" description="Helical" evidence="2">
    <location>
        <begin position="7"/>
        <end position="28"/>
    </location>
</feature>
<dbReference type="NCBIfam" id="TIGR02458">
    <property type="entry name" value="CbtA"/>
    <property type="match status" value="1"/>
</dbReference>